<dbReference type="CDD" id="cd04186">
    <property type="entry name" value="GT_2_like_c"/>
    <property type="match status" value="1"/>
</dbReference>
<dbReference type="PANTHER" id="PTHR43179">
    <property type="entry name" value="RHAMNOSYLTRANSFERASE WBBL"/>
    <property type="match status" value="1"/>
</dbReference>
<dbReference type="InterPro" id="IPR029044">
    <property type="entry name" value="Nucleotide-diphossugar_trans"/>
</dbReference>
<dbReference type="PANTHER" id="PTHR43179:SF12">
    <property type="entry name" value="GALACTOFURANOSYLTRANSFERASE GLFT2"/>
    <property type="match status" value="1"/>
</dbReference>
<evidence type="ECO:0000259" key="4">
    <source>
        <dbReference type="Pfam" id="PF00535"/>
    </source>
</evidence>
<dbReference type="AlphaFoldDB" id="A0A2D1U445"/>
<dbReference type="OrthoDB" id="9771846at2"/>
<evidence type="ECO:0000313" key="6">
    <source>
        <dbReference type="Proteomes" id="UP000223749"/>
    </source>
</evidence>
<dbReference type="GO" id="GO:0016757">
    <property type="term" value="F:glycosyltransferase activity"/>
    <property type="evidence" value="ECO:0007669"/>
    <property type="project" value="UniProtKB-KW"/>
</dbReference>
<gene>
    <name evidence="5" type="ORF">CPT03_07775</name>
</gene>
<reference evidence="5 6" key="1">
    <citation type="submission" date="2017-10" db="EMBL/GenBank/DDBJ databases">
        <title>Whole genome of Pedobacter ginsengisoli T01R-27 isolated from tomato rhizosphere.</title>
        <authorList>
            <person name="Weon H.-Y."/>
            <person name="Lee S.A."/>
            <person name="Sang M.K."/>
            <person name="Song J."/>
        </authorList>
    </citation>
    <scope>NUCLEOTIDE SEQUENCE [LARGE SCALE GENOMIC DNA]</scope>
    <source>
        <strain evidence="5 6">T01R-27</strain>
    </source>
</reference>
<organism evidence="5 6">
    <name type="scientific">Pedobacter ginsengisoli</name>
    <dbReference type="NCBI Taxonomy" id="363852"/>
    <lineage>
        <taxon>Bacteria</taxon>
        <taxon>Pseudomonadati</taxon>
        <taxon>Bacteroidota</taxon>
        <taxon>Sphingobacteriia</taxon>
        <taxon>Sphingobacteriales</taxon>
        <taxon>Sphingobacteriaceae</taxon>
        <taxon>Pedobacter</taxon>
    </lineage>
</organism>
<keyword evidence="2" id="KW-0328">Glycosyltransferase</keyword>
<dbReference type="SUPFAM" id="SSF53448">
    <property type="entry name" value="Nucleotide-diphospho-sugar transferases"/>
    <property type="match status" value="1"/>
</dbReference>
<name>A0A2D1U445_9SPHI</name>
<dbReference type="Gene3D" id="3.90.550.10">
    <property type="entry name" value="Spore Coat Polysaccharide Biosynthesis Protein SpsA, Chain A"/>
    <property type="match status" value="1"/>
</dbReference>
<dbReference type="Pfam" id="PF00535">
    <property type="entry name" value="Glycos_transf_2"/>
    <property type="match status" value="1"/>
</dbReference>
<dbReference type="InterPro" id="IPR001173">
    <property type="entry name" value="Glyco_trans_2-like"/>
</dbReference>
<feature type="domain" description="Glycosyltransferase 2-like" evidence="4">
    <location>
        <begin position="7"/>
        <end position="117"/>
    </location>
</feature>
<comment type="similarity">
    <text evidence="1">Belongs to the glycosyltransferase 2 family.</text>
</comment>
<accession>A0A2D1U445</accession>
<proteinExistence type="inferred from homology"/>
<dbReference type="EMBL" id="CP024091">
    <property type="protein sequence ID" value="ATP56377.1"/>
    <property type="molecule type" value="Genomic_DNA"/>
</dbReference>
<dbReference type="KEGG" id="pgs:CPT03_07775"/>
<evidence type="ECO:0000256" key="1">
    <source>
        <dbReference type="ARBA" id="ARBA00006739"/>
    </source>
</evidence>
<dbReference type="Proteomes" id="UP000223749">
    <property type="component" value="Chromosome"/>
</dbReference>
<evidence type="ECO:0000256" key="3">
    <source>
        <dbReference type="ARBA" id="ARBA00022679"/>
    </source>
</evidence>
<dbReference type="RefSeq" id="WP_099438319.1">
    <property type="nucleotide sequence ID" value="NZ_CP024091.1"/>
</dbReference>
<protein>
    <submittedName>
        <fullName evidence="5">Glycosyl transferase family 2</fullName>
    </submittedName>
</protein>
<sequence length="338" mass="38708">MEPSVAVVILNWNGQALLQQFLPGVIQSKYSNLQLIVGDNASTDNSIEFLKANYPQIRIIQNNANYGFAEGYRKILEQVDAEYYVLLNSDVEVPENWIQPVIDMMQKDSSIAVAQPKIKWQKNRSEFEYAGAAGGYLDLHGFPFCRGRLFDTVESDHGQYNDSTEIFWASGAALFIKSKQWKEVGGLDPDFFAHMEEIDLCWRLKNLGYKVAYCADAEVYHVGGGTLSANNPYKTYLNFRNNLIILQKNLPIGDAYSRIFIRMCLDFIAWIHFLLQGKTDFAFAINKAHFHFLKSLLANGRKRTAKQISFQKHVGQYPSSIVYAYFIKKIRFFSQLKI</sequence>
<keyword evidence="6" id="KW-1185">Reference proteome</keyword>
<evidence type="ECO:0000256" key="2">
    <source>
        <dbReference type="ARBA" id="ARBA00022676"/>
    </source>
</evidence>
<keyword evidence="3 5" id="KW-0808">Transferase</keyword>
<evidence type="ECO:0000313" key="5">
    <source>
        <dbReference type="EMBL" id="ATP56377.1"/>
    </source>
</evidence>